<accession>A0A2T6G1S5</accession>
<sequence>MYIGKRETITMQWDNEAQQAQAAAYLNQIARFLARRDLPVLSRNELLNACGTVQADLLILLGSSILNTVEQAAEAFLNGLAKEFMIVGGTGHSTTFLQESVRQTAKYADIDVQHRSEAEILLDAAVIHAGIRKEQVILETESTHCGNNASNALAVLQKMGRTPRRVILMQDPTMQQRTFATFQQAWRSLPDIEFINYAAFVPQLKATGESWTYDLPRLIGSVWEMERFISLIMGEIPRLCDNEEGYGPRGKGYIVHVDIPEEVMSAYQQLLPHYGAYIRKAV</sequence>
<dbReference type="AlphaFoldDB" id="A0A2T6G1S5"/>
<dbReference type="EMBL" id="PYHP01000043">
    <property type="protein sequence ID" value="PUA38114.1"/>
    <property type="molecule type" value="Genomic_DNA"/>
</dbReference>
<dbReference type="Gene3D" id="3.40.50.620">
    <property type="entry name" value="HUPs"/>
    <property type="match status" value="1"/>
</dbReference>
<evidence type="ECO:0000259" key="1">
    <source>
        <dbReference type="Pfam" id="PF02698"/>
    </source>
</evidence>
<dbReference type="PANTHER" id="PTHR30336:SF20">
    <property type="entry name" value="DUF218 DOMAIN-CONTAINING PROTEIN"/>
    <property type="match status" value="1"/>
</dbReference>
<dbReference type="Proteomes" id="UP000244184">
    <property type="component" value="Unassembled WGS sequence"/>
</dbReference>
<evidence type="ECO:0000313" key="2">
    <source>
        <dbReference type="EMBL" id="PUA38114.1"/>
    </source>
</evidence>
<reference evidence="2 3" key="1">
    <citation type="submission" date="2018-03" db="EMBL/GenBank/DDBJ databases">
        <title>Genome sequence of Paenibacillus elgii strain AC13 an antimicrobial compound producing bacteria.</title>
        <authorList>
            <person name="Kurokawa A.S."/>
            <person name="Araujo J.F."/>
            <person name="Costa R.A."/>
            <person name="Ortega D.B."/>
            <person name="Pires A.S."/>
            <person name="Pappas G.J.Jr."/>
            <person name="Franco O.L."/>
            <person name="Barreto C."/>
            <person name="Magalhaes B.S."/>
            <person name="Kruger R.H."/>
        </authorList>
    </citation>
    <scope>NUCLEOTIDE SEQUENCE [LARGE SCALE GENOMIC DNA]</scope>
    <source>
        <strain evidence="2 3">AC13</strain>
    </source>
</reference>
<proteinExistence type="predicted"/>
<gene>
    <name evidence="2" type="ORF">C8Z91_17125</name>
</gene>
<evidence type="ECO:0000313" key="3">
    <source>
        <dbReference type="Proteomes" id="UP000244184"/>
    </source>
</evidence>
<organism evidence="2 3">
    <name type="scientific">Paenibacillus elgii</name>
    <dbReference type="NCBI Taxonomy" id="189691"/>
    <lineage>
        <taxon>Bacteria</taxon>
        <taxon>Bacillati</taxon>
        <taxon>Bacillota</taxon>
        <taxon>Bacilli</taxon>
        <taxon>Bacillales</taxon>
        <taxon>Paenibacillaceae</taxon>
        <taxon>Paenibacillus</taxon>
    </lineage>
</organism>
<protein>
    <submittedName>
        <fullName evidence="2">YdcF family protein</fullName>
    </submittedName>
</protein>
<dbReference type="InterPro" id="IPR014729">
    <property type="entry name" value="Rossmann-like_a/b/a_fold"/>
</dbReference>
<comment type="caution">
    <text evidence="2">The sequence shown here is derived from an EMBL/GenBank/DDBJ whole genome shotgun (WGS) entry which is preliminary data.</text>
</comment>
<dbReference type="Gene3D" id="1.10.3620.10">
    <property type="entry name" value="YdcF like domain"/>
    <property type="match status" value="1"/>
</dbReference>
<feature type="domain" description="DUF218" evidence="1">
    <location>
        <begin position="58"/>
        <end position="199"/>
    </location>
</feature>
<name>A0A2T6G1S5_9BACL</name>
<dbReference type="InterPro" id="IPR051599">
    <property type="entry name" value="Cell_Envelope_Assoc"/>
</dbReference>
<dbReference type="InterPro" id="IPR003848">
    <property type="entry name" value="DUF218"/>
</dbReference>
<dbReference type="PANTHER" id="PTHR30336">
    <property type="entry name" value="INNER MEMBRANE PROTEIN, PROBABLE PERMEASE"/>
    <property type="match status" value="1"/>
</dbReference>
<dbReference type="Pfam" id="PF02698">
    <property type="entry name" value="DUF218"/>
    <property type="match status" value="1"/>
</dbReference>
<dbReference type="GO" id="GO:0005886">
    <property type="term" value="C:plasma membrane"/>
    <property type="evidence" value="ECO:0007669"/>
    <property type="project" value="TreeGrafter"/>
</dbReference>